<reference evidence="1" key="1">
    <citation type="journal article" date="2022" name="Int. J. Syst. Evol. Microbiol.">
        <title>Pseudomonas aegrilactucae sp. nov. and Pseudomonas morbosilactucae sp. nov., pathogens causing bacterial rot of lettuce in Japan.</title>
        <authorList>
            <person name="Sawada H."/>
            <person name="Fujikawa T."/>
            <person name="Satou M."/>
        </authorList>
    </citation>
    <scope>NUCLEOTIDE SEQUENCE</scope>
    <source>
        <strain evidence="1">0166_1</strain>
    </source>
</reference>
<dbReference type="EMBL" id="CP087164">
    <property type="protein sequence ID" value="UGS35838.1"/>
    <property type="molecule type" value="Genomic_DNA"/>
</dbReference>
<protein>
    <submittedName>
        <fullName evidence="1">Uncharacterized protein</fullName>
    </submittedName>
</protein>
<proteinExistence type="predicted"/>
<gene>
    <name evidence="1" type="ORF">DSM104329_02235</name>
</gene>
<keyword evidence="2" id="KW-1185">Reference proteome</keyword>
<sequence length="198" mass="20735">MRPDVQARGVGRGLLEATLAYGDGARGQIILSSADPKAMRRYARAGLQLVPMVAAAGIVDRSRVPAVDGVRPGTAADIERTAAFSRHVRGAGHHVDLPELTSHERPLLIHERGFAVHDNGTPKLLAALDDEAATALLWACLAASGPGATVLVDFIGPGQDWAVQTVLEAGLALSPEGPAFVRGELGPMRPYLPSGPYL</sequence>
<evidence type="ECO:0000313" key="2">
    <source>
        <dbReference type="Proteomes" id="UP001162834"/>
    </source>
</evidence>
<dbReference type="AlphaFoldDB" id="A0A9E6XWR4"/>
<name>A0A9E6XWR4_9ACTN</name>
<dbReference type="KEGG" id="sbae:DSM104329_02235"/>
<evidence type="ECO:0000313" key="1">
    <source>
        <dbReference type="EMBL" id="UGS35838.1"/>
    </source>
</evidence>
<dbReference type="RefSeq" id="WP_259315520.1">
    <property type="nucleotide sequence ID" value="NZ_CP087164.1"/>
</dbReference>
<accession>A0A9E6XWR4</accession>
<organism evidence="1 2">
    <name type="scientific">Capillimicrobium parvum</name>
    <dbReference type="NCBI Taxonomy" id="2884022"/>
    <lineage>
        <taxon>Bacteria</taxon>
        <taxon>Bacillati</taxon>
        <taxon>Actinomycetota</taxon>
        <taxon>Thermoleophilia</taxon>
        <taxon>Solirubrobacterales</taxon>
        <taxon>Capillimicrobiaceae</taxon>
        <taxon>Capillimicrobium</taxon>
    </lineage>
</organism>
<dbReference type="Proteomes" id="UP001162834">
    <property type="component" value="Chromosome"/>
</dbReference>